<dbReference type="EMBL" id="AWSV01000183">
    <property type="protein sequence ID" value="ERI80801.1"/>
    <property type="molecule type" value="Genomic_DNA"/>
</dbReference>
<proteinExistence type="predicted"/>
<evidence type="ECO:0000313" key="2">
    <source>
        <dbReference type="Proteomes" id="UP000016496"/>
    </source>
</evidence>
<dbReference type="AlphaFoldDB" id="U2DM96"/>
<evidence type="ECO:0000313" key="1">
    <source>
        <dbReference type="EMBL" id="ERI80801.1"/>
    </source>
</evidence>
<comment type="caution">
    <text evidence="1">The sequence shown here is derived from an EMBL/GenBank/DDBJ whole genome shotgun (WGS) entry which is preliminary data.</text>
</comment>
<name>U2DM96_9BACE</name>
<organism evidence="1 2">
    <name type="scientific">Bacteroides pyogenes F0041</name>
    <dbReference type="NCBI Taxonomy" id="1321819"/>
    <lineage>
        <taxon>Bacteria</taxon>
        <taxon>Pseudomonadati</taxon>
        <taxon>Bacteroidota</taxon>
        <taxon>Bacteroidia</taxon>
        <taxon>Bacteroidales</taxon>
        <taxon>Bacteroidaceae</taxon>
        <taxon>Bacteroides</taxon>
    </lineage>
</organism>
<reference evidence="1 2" key="1">
    <citation type="submission" date="2013-08" db="EMBL/GenBank/DDBJ databases">
        <authorList>
            <person name="Weinstock G."/>
            <person name="Sodergren E."/>
            <person name="Wylie T."/>
            <person name="Fulton L."/>
            <person name="Fulton R."/>
            <person name="Fronick C."/>
            <person name="O'Laughlin M."/>
            <person name="Godfrey J."/>
            <person name="Miner T."/>
            <person name="Herter B."/>
            <person name="Appelbaum E."/>
            <person name="Cordes M."/>
            <person name="Lek S."/>
            <person name="Wollam A."/>
            <person name="Pepin K.H."/>
            <person name="Palsikar V.B."/>
            <person name="Mitreva M."/>
            <person name="Wilson R.K."/>
        </authorList>
    </citation>
    <scope>NUCLEOTIDE SEQUENCE [LARGE SCALE GENOMIC DNA]</scope>
    <source>
        <strain evidence="1 2">F0041</strain>
    </source>
</reference>
<accession>U2DM96</accession>
<dbReference type="Proteomes" id="UP000016496">
    <property type="component" value="Unassembled WGS sequence"/>
</dbReference>
<dbReference type="PATRIC" id="fig|1321819.3.peg.3324"/>
<sequence length="82" mass="9746">MFNEKLKTNEQVKRKENYLEVSGVRCSFIGRVSGQKSGNGKHIRSLLQFYRTNKRAKSGNGKHIRSPLQFYRMSKREKIRQW</sequence>
<gene>
    <name evidence="1" type="ORF">HMPREF1981_03605</name>
</gene>
<protein>
    <submittedName>
        <fullName evidence="1">Uncharacterized protein</fullName>
    </submittedName>
</protein>
<dbReference type="HOGENOM" id="CLU_2551306_0_0_10"/>